<dbReference type="PANTHER" id="PTHR38248">
    <property type="entry name" value="FUNK1 6"/>
    <property type="match status" value="1"/>
</dbReference>
<protein>
    <recommendedName>
        <fullName evidence="2">Fungal-type protein kinase domain-containing protein</fullName>
    </recommendedName>
</protein>
<accession>A0A4Q9MJ23</accession>
<organism evidence="3">
    <name type="scientific">Dichomitus squalens</name>
    <dbReference type="NCBI Taxonomy" id="114155"/>
    <lineage>
        <taxon>Eukaryota</taxon>
        <taxon>Fungi</taxon>
        <taxon>Dikarya</taxon>
        <taxon>Basidiomycota</taxon>
        <taxon>Agaricomycotina</taxon>
        <taxon>Agaricomycetes</taxon>
        <taxon>Polyporales</taxon>
        <taxon>Polyporaceae</taxon>
        <taxon>Dichomitus</taxon>
    </lineage>
</organism>
<feature type="domain" description="Fungal-type protein kinase" evidence="2">
    <location>
        <begin position="190"/>
        <end position="280"/>
    </location>
</feature>
<dbReference type="OrthoDB" id="2757515at2759"/>
<dbReference type="Pfam" id="PF17667">
    <property type="entry name" value="Pkinase_fungal"/>
    <property type="match status" value="2"/>
</dbReference>
<dbReference type="SUPFAM" id="SSF56112">
    <property type="entry name" value="Protein kinase-like (PK-like)"/>
    <property type="match status" value="1"/>
</dbReference>
<feature type="domain" description="Fungal-type protein kinase" evidence="2">
    <location>
        <begin position="377"/>
        <end position="641"/>
    </location>
</feature>
<dbReference type="InterPro" id="IPR040976">
    <property type="entry name" value="Pkinase_fungal"/>
</dbReference>
<dbReference type="EMBL" id="ML143442">
    <property type="protein sequence ID" value="TBU26688.1"/>
    <property type="molecule type" value="Genomic_DNA"/>
</dbReference>
<dbReference type="InterPro" id="IPR011009">
    <property type="entry name" value="Kinase-like_dom_sf"/>
</dbReference>
<evidence type="ECO:0000313" key="3">
    <source>
        <dbReference type="EMBL" id="TBU26688.1"/>
    </source>
</evidence>
<dbReference type="Proteomes" id="UP000292957">
    <property type="component" value="Unassembled WGS sequence"/>
</dbReference>
<dbReference type="AlphaFoldDB" id="A0A4Q9MJ23"/>
<dbReference type="Gene3D" id="1.10.510.10">
    <property type="entry name" value="Transferase(Phosphotransferase) domain 1"/>
    <property type="match status" value="1"/>
</dbReference>
<evidence type="ECO:0000259" key="2">
    <source>
        <dbReference type="Pfam" id="PF17667"/>
    </source>
</evidence>
<feature type="region of interest" description="Disordered" evidence="1">
    <location>
        <begin position="734"/>
        <end position="777"/>
    </location>
</feature>
<proteinExistence type="predicted"/>
<reference evidence="3" key="1">
    <citation type="submission" date="2019-01" db="EMBL/GenBank/DDBJ databases">
        <title>Draft genome sequences of three monokaryotic isolates of the white-rot basidiomycete fungus Dichomitus squalens.</title>
        <authorList>
            <consortium name="DOE Joint Genome Institute"/>
            <person name="Lopez S.C."/>
            <person name="Andreopoulos B."/>
            <person name="Pangilinan J."/>
            <person name="Lipzen A."/>
            <person name="Riley R."/>
            <person name="Ahrendt S."/>
            <person name="Ng V."/>
            <person name="Barry K."/>
            <person name="Daum C."/>
            <person name="Grigoriev I.V."/>
            <person name="Hilden K.S."/>
            <person name="Makela M.R."/>
            <person name="de Vries R.P."/>
        </authorList>
    </citation>
    <scope>NUCLEOTIDE SEQUENCE [LARGE SCALE GENOMIC DNA]</scope>
    <source>
        <strain evidence="3">OM18370.1</strain>
    </source>
</reference>
<dbReference type="PANTHER" id="PTHR38248:SF2">
    <property type="entry name" value="FUNK1 11"/>
    <property type="match status" value="1"/>
</dbReference>
<evidence type="ECO:0000256" key="1">
    <source>
        <dbReference type="SAM" id="MobiDB-lite"/>
    </source>
</evidence>
<sequence>MDRDLCGNAVRLSLLGFLDKLLPIPRRVLSDRFPPVQMSKISIALEDVFQNYKQRAEVSNRIPEEQLASDFANVINANVLGHCSWGMEHPNTTLIVPIDSNSAAPSSQQTPRQTGMVDEVPRYVIRLSPHSHDLGDAERDSANAALFRKDLELEEGRPNWEHQQVFFHFKQEDSQNDPFDEAQEGEEEALEERKKVWGQLIAYADQLFLYQHRTAAFSLLVIGREFRVMRWDRSGVFVSEKVNYLLRTDALVEVLLALTVIDDEAQGFDTSATLLQKDSDDYRLMDTLADVNIPFHLPVVGYEEGTPLPKALSPILPQPPSIDTNTVNGHSPGLVAEARDTQVTFQVPSDDSFVFEYVLDYFCKSVTDWPRYNLTVDDEEFLVCEPLYHTRGLIGRGTRGYVAYRKGTRTFVFLKDSWRSIYENVASEREILGKLNTDGVRNIPSLVRAHLFRRHETRLSHYRVNEVLGTKEERKVDVVQGHSNEPHRVKRTYSEMQEEPTPYVPHYGHHRLVLKEVCLPITAFWSSRQLVSIIGDSIEAHYDATVKSKILHCDISSGNILILPTFVLQQEGDMTLRVTWRGILADWELSKPISRGEEVNQALRPKRTGTWRYMSVASLMDALHIVQTADEIESFFNVLLYNVIRYCPHNMELYVPDFINRYFVDFRRLPTGTFECPETKVYIITSDGALKFGNRIITFGRASDEPNEALNTLILELLDWFKARYEVKAYDRSLRSGNSSAPSDPSDRPARRRRIKAEASSTGPAKSGKVFGKKTARRVSKPSAETYELASNLKDHTSVRDLFWQAKSWDWLENEVLQDHLDVLGPLPPVPEES</sequence>
<gene>
    <name evidence="3" type="ORF">BD311DRAFT_422928</name>
</gene>
<name>A0A4Q9MJ23_9APHY</name>